<evidence type="ECO:0000256" key="2">
    <source>
        <dbReference type="ARBA" id="ARBA00022448"/>
    </source>
</evidence>
<evidence type="ECO:0000259" key="6">
    <source>
        <dbReference type="SMART" id="SM00499"/>
    </source>
</evidence>
<dbReference type="InterPro" id="IPR000528">
    <property type="entry name" value="Plant_nsLTP"/>
</dbReference>
<dbReference type="STRING" id="49390.A0A068TKJ0"/>
<evidence type="ECO:0000256" key="5">
    <source>
        <dbReference type="SAM" id="SignalP"/>
    </source>
</evidence>
<dbReference type="Gene3D" id="1.10.110.10">
    <property type="entry name" value="Plant lipid-transfer and hydrophobic proteins"/>
    <property type="match status" value="1"/>
</dbReference>
<dbReference type="InParanoid" id="A0A068TKJ0"/>
<dbReference type="SMART" id="SM00499">
    <property type="entry name" value="AAI"/>
    <property type="match status" value="1"/>
</dbReference>
<dbReference type="Proteomes" id="UP000295252">
    <property type="component" value="Chromosome IV"/>
</dbReference>
<feature type="signal peptide" evidence="5">
    <location>
        <begin position="1"/>
        <end position="30"/>
    </location>
</feature>
<dbReference type="OrthoDB" id="1890443at2759"/>
<protein>
    <recommendedName>
        <fullName evidence="4">Non-specific lipid-transfer protein</fullName>
    </recommendedName>
</protein>
<dbReference type="OMA" id="SDRQSAC"/>
<dbReference type="PRINTS" id="PR00382">
    <property type="entry name" value="LIPIDTRNSFER"/>
</dbReference>
<dbReference type="CDD" id="cd01960">
    <property type="entry name" value="nsLTP1"/>
    <property type="match status" value="1"/>
</dbReference>
<accession>A0A068TKJ0</accession>
<keyword evidence="5" id="KW-0732">Signal</keyword>
<feature type="chain" id="PRO_5001653952" description="Non-specific lipid-transfer protein" evidence="5">
    <location>
        <begin position="31"/>
        <end position="122"/>
    </location>
</feature>
<evidence type="ECO:0000313" key="7">
    <source>
        <dbReference type="EMBL" id="CDO96795.1"/>
    </source>
</evidence>
<comment type="similarity">
    <text evidence="1 4">Belongs to the plant LTP family.</text>
</comment>
<reference evidence="8" key="1">
    <citation type="journal article" date="2014" name="Science">
        <title>The coffee genome provides insight into the convergent evolution of caffeine biosynthesis.</title>
        <authorList>
            <person name="Denoeud F."/>
            <person name="Carretero-Paulet L."/>
            <person name="Dereeper A."/>
            <person name="Droc G."/>
            <person name="Guyot R."/>
            <person name="Pietrella M."/>
            <person name="Zheng C."/>
            <person name="Alberti A."/>
            <person name="Anthony F."/>
            <person name="Aprea G."/>
            <person name="Aury J.M."/>
            <person name="Bento P."/>
            <person name="Bernard M."/>
            <person name="Bocs S."/>
            <person name="Campa C."/>
            <person name="Cenci A."/>
            <person name="Combes M.C."/>
            <person name="Crouzillat D."/>
            <person name="Da Silva C."/>
            <person name="Daddiego L."/>
            <person name="De Bellis F."/>
            <person name="Dussert S."/>
            <person name="Garsmeur O."/>
            <person name="Gayraud T."/>
            <person name="Guignon V."/>
            <person name="Jahn K."/>
            <person name="Jamilloux V."/>
            <person name="Joet T."/>
            <person name="Labadie K."/>
            <person name="Lan T."/>
            <person name="Leclercq J."/>
            <person name="Lepelley M."/>
            <person name="Leroy T."/>
            <person name="Li L.T."/>
            <person name="Librado P."/>
            <person name="Lopez L."/>
            <person name="Munoz A."/>
            <person name="Noel B."/>
            <person name="Pallavicini A."/>
            <person name="Perrotta G."/>
            <person name="Poncet V."/>
            <person name="Pot D."/>
            <person name="Priyono X."/>
            <person name="Rigoreau M."/>
            <person name="Rouard M."/>
            <person name="Rozas J."/>
            <person name="Tranchant-Dubreuil C."/>
            <person name="VanBuren R."/>
            <person name="Zhang Q."/>
            <person name="Andrade A.C."/>
            <person name="Argout X."/>
            <person name="Bertrand B."/>
            <person name="de Kochko A."/>
            <person name="Graziosi G."/>
            <person name="Henry R.J."/>
            <person name="Jayarama X."/>
            <person name="Ming R."/>
            <person name="Nagai C."/>
            <person name="Rounsley S."/>
            <person name="Sankoff D."/>
            <person name="Giuliano G."/>
            <person name="Albert V.A."/>
            <person name="Wincker P."/>
            <person name="Lashermes P."/>
        </authorList>
    </citation>
    <scope>NUCLEOTIDE SEQUENCE [LARGE SCALE GENOMIC DNA]</scope>
    <source>
        <strain evidence="8">cv. DH200-94</strain>
    </source>
</reference>
<dbReference type="GO" id="GO:0008289">
    <property type="term" value="F:lipid binding"/>
    <property type="evidence" value="ECO:0007669"/>
    <property type="project" value="UniProtKB-KW"/>
</dbReference>
<keyword evidence="2 4" id="KW-0813">Transport</keyword>
<dbReference type="PANTHER" id="PTHR33076">
    <property type="entry name" value="NON-SPECIFIC LIPID-TRANSFER PROTEIN 2-RELATED"/>
    <property type="match status" value="1"/>
</dbReference>
<dbReference type="EMBL" id="HG739085">
    <property type="protein sequence ID" value="CDO96795.1"/>
    <property type="molecule type" value="Genomic_DNA"/>
</dbReference>
<organism evidence="7 8">
    <name type="scientific">Coffea canephora</name>
    <name type="common">Robusta coffee</name>
    <dbReference type="NCBI Taxonomy" id="49390"/>
    <lineage>
        <taxon>Eukaryota</taxon>
        <taxon>Viridiplantae</taxon>
        <taxon>Streptophyta</taxon>
        <taxon>Embryophyta</taxon>
        <taxon>Tracheophyta</taxon>
        <taxon>Spermatophyta</taxon>
        <taxon>Magnoliopsida</taxon>
        <taxon>eudicotyledons</taxon>
        <taxon>Gunneridae</taxon>
        <taxon>Pentapetalae</taxon>
        <taxon>asterids</taxon>
        <taxon>lamiids</taxon>
        <taxon>Gentianales</taxon>
        <taxon>Rubiaceae</taxon>
        <taxon>Ixoroideae</taxon>
        <taxon>Gardenieae complex</taxon>
        <taxon>Bertiereae - Coffeeae clade</taxon>
        <taxon>Coffeeae</taxon>
        <taxon>Coffea</taxon>
    </lineage>
</organism>
<feature type="domain" description="Bifunctional inhibitor/plant lipid transfer protein/seed storage helical" evidence="6">
    <location>
        <begin position="34"/>
        <end position="118"/>
    </location>
</feature>
<evidence type="ECO:0000256" key="3">
    <source>
        <dbReference type="ARBA" id="ARBA00023121"/>
    </source>
</evidence>
<keyword evidence="3 4" id="KW-0446">Lipid-binding</keyword>
<gene>
    <name evidence="7" type="ORF">GSCOC_T00013928001</name>
</gene>
<dbReference type="Gramene" id="CDO96795">
    <property type="protein sequence ID" value="CDO96795"/>
    <property type="gene ID" value="GSCOC_T00013928001"/>
</dbReference>
<dbReference type="Pfam" id="PF00234">
    <property type="entry name" value="Tryp_alpha_amyl"/>
    <property type="match status" value="1"/>
</dbReference>
<name>A0A068TKJ0_COFCA</name>
<dbReference type="AlphaFoldDB" id="A0A068TKJ0"/>
<proteinExistence type="inferred from homology"/>
<evidence type="ECO:0000256" key="4">
    <source>
        <dbReference type="RuleBase" id="RU000628"/>
    </source>
</evidence>
<dbReference type="SUPFAM" id="SSF47699">
    <property type="entry name" value="Bifunctional inhibitor/lipid-transfer protein/seed storage 2S albumin"/>
    <property type="match status" value="1"/>
</dbReference>
<sequence>MLLGGLNSKVVGAVIMLTVVAGELAPRAEAVIACGQVISFLTPCTRYLKNGGSVPGNCCAGVRHLVAAARTPADRKSACTCLKGAYRGYPGIKLPNAQSLPKKCGANVRYRIIPTIDCSRVT</sequence>
<dbReference type="InterPro" id="IPR016140">
    <property type="entry name" value="Bifunc_inhib/LTP/seed_store"/>
</dbReference>
<keyword evidence="8" id="KW-1185">Reference proteome</keyword>
<dbReference type="GO" id="GO:0006869">
    <property type="term" value="P:lipid transport"/>
    <property type="evidence" value="ECO:0007669"/>
    <property type="project" value="InterPro"/>
</dbReference>
<evidence type="ECO:0000313" key="8">
    <source>
        <dbReference type="Proteomes" id="UP000295252"/>
    </source>
</evidence>
<dbReference type="PhylomeDB" id="A0A068TKJ0"/>
<dbReference type="InterPro" id="IPR036312">
    <property type="entry name" value="Bifun_inhib/LTP/seed_sf"/>
</dbReference>
<comment type="function">
    <text evidence="4">Plant non-specific lipid-transfer proteins transfer phospholipids as well as galactolipids across membranes. May play a role in wax or cutin deposition in the cell walls of expanding epidermal cells and certain secretory tissues.</text>
</comment>
<evidence type="ECO:0000256" key="1">
    <source>
        <dbReference type="ARBA" id="ARBA00009748"/>
    </source>
</evidence>